<proteinExistence type="predicted"/>
<dbReference type="STRING" id="1189612.A33Q_4148"/>
<accession>S2D4T8</accession>
<organism evidence="1 2">
    <name type="scientific">Indibacter alkaliphilus (strain CCUG 57479 / KCTC 22604 / LW1)</name>
    <dbReference type="NCBI Taxonomy" id="1189612"/>
    <lineage>
        <taxon>Bacteria</taxon>
        <taxon>Pseudomonadati</taxon>
        <taxon>Bacteroidota</taxon>
        <taxon>Cytophagia</taxon>
        <taxon>Cytophagales</taxon>
        <taxon>Cyclobacteriaceae</taxon>
    </lineage>
</organism>
<reference evidence="1 2" key="1">
    <citation type="journal article" date="2013" name="Genome Announc.">
        <title>Draft Genome Sequence of Indibacter alkaliphilus Strain LW1T, Isolated from Lonar Lake, a Haloalkaline Lake in the Buldana District of Maharashtra, India.</title>
        <authorList>
            <person name="Singh A."/>
            <person name="Kumar Jangir P."/>
            <person name="Sharma R."/>
            <person name="Singh A."/>
            <person name="Kumar Pinnaka A."/>
            <person name="Shivaji S."/>
        </authorList>
    </citation>
    <scope>NUCLEOTIDE SEQUENCE [LARGE SCALE GENOMIC DNA]</scope>
    <source>
        <strain evidence="2">CCUG 57479 / KCTC 22604 / LW1</strain>
    </source>
</reference>
<protein>
    <submittedName>
        <fullName evidence="1">Uncharacterized protein</fullName>
    </submittedName>
</protein>
<keyword evidence="2" id="KW-1185">Reference proteome</keyword>
<comment type="caution">
    <text evidence="1">The sequence shown here is derived from an EMBL/GenBank/DDBJ whole genome shotgun (WGS) entry which is preliminary data.</text>
</comment>
<dbReference type="AlphaFoldDB" id="S2D4T8"/>
<evidence type="ECO:0000313" key="1">
    <source>
        <dbReference type="EMBL" id="EOZ92055.1"/>
    </source>
</evidence>
<name>S2D4T8_INDAL</name>
<gene>
    <name evidence="1" type="ORF">A33Q_4148</name>
</gene>
<dbReference type="Proteomes" id="UP000006073">
    <property type="component" value="Unassembled WGS sequence"/>
</dbReference>
<evidence type="ECO:0000313" key="2">
    <source>
        <dbReference type="Proteomes" id="UP000006073"/>
    </source>
</evidence>
<dbReference type="OrthoDB" id="1418365at2"/>
<dbReference type="EMBL" id="ALWO02000052">
    <property type="protein sequence ID" value="EOZ92055.1"/>
    <property type="molecule type" value="Genomic_DNA"/>
</dbReference>
<dbReference type="eggNOG" id="ENOG5033M02">
    <property type="taxonomic scope" value="Bacteria"/>
</dbReference>
<sequence>MKYFSNILILLCFLAQVVKGQENNVGKELQIFQNEAEKELLTKHQDNPFLLLQSLNPGEQLESKAWKKLLRKLDKRQVKSQNDSLRFLEDIFFLTHRLLLEQYETHAYFSKTLDKGIYDCVSGSGAFALLLDRYSFNYKIIETEAHVYILGGLGNSPFIIESTFPETGLIIGQSSVSEFEKQFKKTEPAMSSTPKYMGQIDRDMNRGLGTSIGLRELAGLQYYNDAIKRFFEEDYMGTFSQLLKAEFLYPSPRIEGFKQKIEALLTLE</sequence>
<dbReference type="RefSeq" id="WP_009033104.1">
    <property type="nucleotide sequence ID" value="NZ_ALWO02000052.1"/>
</dbReference>